<protein>
    <recommendedName>
        <fullName evidence="2">histidine kinase</fullName>
        <ecNumber evidence="2">2.7.13.3</ecNumber>
    </recommendedName>
</protein>
<evidence type="ECO:0000256" key="1">
    <source>
        <dbReference type="ARBA" id="ARBA00000085"/>
    </source>
</evidence>
<dbReference type="PANTHER" id="PTHR43711:SF1">
    <property type="entry name" value="HISTIDINE KINASE 1"/>
    <property type="match status" value="1"/>
</dbReference>
<dbReference type="EC" id="2.7.13.3" evidence="2"/>
<evidence type="ECO:0000259" key="7">
    <source>
        <dbReference type="PROSITE" id="PS50109"/>
    </source>
</evidence>
<dbReference type="AlphaFoldDB" id="A0A2W5N2Z3"/>
<evidence type="ECO:0000256" key="5">
    <source>
        <dbReference type="ARBA" id="ARBA00023012"/>
    </source>
</evidence>
<keyword evidence="6" id="KW-0812">Transmembrane</keyword>
<dbReference type="GO" id="GO:0000155">
    <property type="term" value="F:phosphorelay sensor kinase activity"/>
    <property type="evidence" value="ECO:0007669"/>
    <property type="project" value="InterPro"/>
</dbReference>
<dbReference type="InterPro" id="IPR005467">
    <property type="entry name" value="His_kinase_dom"/>
</dbReference>
<dbReference type="SUPFAM" id="SSF47384">
    <property type="entry name" value="Homodimeric domain of signal transducing histidine kinase"/>
    <property type="match status" value="1"/>
</dbReference>
<dbReference type="InterPro" id="IPR036097">
    <property type="entry name" value="HisK_dim/P_sf"/>
</dbReference>
<keyword evidence="3" id="KW-0808">Transferase</keyword>
<dbReference type="PANTHER" id="PTHR43711">
    <property type="entry name" value="TWO-COMPONENT HISTIDINE KINASE"/>
    <property type="match status" value="1"/>
</dbReference>
<dbReference type="EMBL" id="QFPW01000015">
    <property type="protein sequence ID" value="PZQ47756.1"/>
    <property type="molecule type" value="Genomic_DNA"/>
</dbReference>
<reference evidence="8 9" key="1">
    <citation type="submission" date="2017-08" db="EMBL/GenBank/DDBJ databases">
        <title>Infants hospitalized years apart are colonized by the same room-sourced microbial strains.</title>
        <authorList>
            <person name="Brooks B."/>
            <person name="Olm M.R."/>
            <person name="Firek B.A."/>
            <person name="Baker R."/>
            <person name="Thomas B.C."/>
            <person name="Morowitz M.J."/>
            <person name="Banfield J.F."/>
        </authorList>
    </citation>
    <scope>NUCLEOTIDE SEQUENCE [LARGE SCALE GENOMIC DNA]</scope>
    <source>
        <strain evidence="8">S2_005_002_R2_34</strain>
    </source>
</reference>
<sequence>MRRPPRQLGFIILLAAAAIAAMGSVAMWRDASELDSRGRGAMLWWGSQTEIDMLKLELRLANLRTLRSEPALAAVKSSFDVLWSRIAMTGAGEIGERLREFDRGGGALSDLSDFMHETDDVIGNLRADDVERVSEILRRLEAFHRPLRLYTLGVMRDDAEMAQDLRDRISWSARMIVVVSGLALLLCFISLAAMMRENRTQRAMARISQRAADAAELASRTKSRFLAMMSHELRNPLNGVLGPLALLGQSEVGPRQRRLLEQASQSGHAMSQMLESLLDYGEIQDGGLATRPEPMRVGALAEMVRARVQASTGVVFATRVADGTPEILRGDPNRLSQIFTHLSEYLLESCDPDTISLEFSYRPERLVGDLALRRAQGLDWKLALLLELNGADPDQLSSDALRPLIARGLLSVLGGTLLVEEGPEGLRVVRVTVPTREMALKQVRIYLDTRSKALAAIYRAALRSDEVIFEESATSGAVDLVLVEAARAENDLEMRALRARYPNALFVALGLPGRPAAFDEVVPEPNDFEDLRSKIMNRLAS</sequence>
<feature type="transmembrane region" description="Helical" evidence="6">
    <location>
        <begin position="171"/>
        <end position="194"/>
    </location>
</feature>
<dbReference type="SMART" id="SM00388">
    <property type="entry name" value="HisKA"/>
    <property type="match status" value="1"/>
</dbReference>
<feature type="domain" description="Histidine kinase" evidence="7">
    <location>
        <begin position="228"/>
        <end position="437"/>
    </location>
</feature>
<dbReference type="PROSITE" id="PS50109">
    <property type="entry name" value="HIS_KIN"/>
    <property type="match status" value="1"/>
</dbReference>
<organism evidence="8 9">
    <name type="scientific">Rhodovulum sulfidophilum</name>
    <name type="common">Rhodobacter sulfidophilus</name>
    <dbReference type="NCBI Taxonomy" id="35806"/>
    <lineage>
        <taxon>Bacteria</taxon>
        <taxon>Pseudomonadati</taxon>
        <taxon>Pseudomonadota</taxon>
        <taxon>Alphaproteobacteria</taxon>
        <taxon>Rhodobacterales</taxon>
        <taxon>Paracoccaceae</taxon>
        <taxon>Rhodovulum</taxon>
    </lineage>
</organism>
<dbReference type="InterPro" id="IPR003661">
    <property type="entry name" value="HisK_dim/P_dom"/>
</dbReference>
<accession>A0A2W5N2Z3</accession>
<dbReference type="Gene3D" id="1.10.287.130">
    <property type="match status" value="1"/>
</dbReference>
<name>A0A2W5N2Z3_RHOSU</name>
<evidence type="ECO:0000256" key="6">
    <source>
        <dbReference type="SAM" id="Phobius"/>
    </source>
</evidence>
<gene>
    <name evidence="8" type="ORF">DI556_16195</name>
</gene>
<evidence type="ECO:0000256" key="3">
    <source>
        <dbReference type="ARBA" id="ARBA00022679"/>
    </source>
</evidence>
<dbReference type="Proteomes" id="UP000249185">
    <property type="component" value="Unassembled WGS sequence"/>
</dbReference>
<comment type="catalytic activity">
    <reaction evidence="1">
        <text>ATP + protein L-histidine = ADP + protein N-phospho-L-histidine.</text>
        <dbReference type="EC" id="2.7.13.3"/>
    </reaction>
</comment>
<keyword evidence="5" id="KW-0902">Two-component regulatory system</keyword>
<evidence type="ECO:0000256" key="4">
    <source>
        <dbReference type="ARBA" id="ARBA00022777"/>
    </source>
</evidence>
<dbReference type="Pfam" id="PF00512">
    <property type="entry name" value="HisKA"/>
    <property type="match status" value="1"/>
</dbReference>
<keyword evidence="6" id="KW-1133">Transmembrane helix</keyword>
<comment type="caution">
    <text evidence="8">The sequence shown here is derived from an EMBL/GenBank/DDBJ whole genome shotgun (WGS) entry which is preliminary data.</text>
</comment>
<dbReference type="CDD" id="cd00082">
    <property type="entry name" value="HisKA"/>
    <property type="match status" value="1"/>
</dbReference>
<evidence type="ECO:0000313" key="9">
    <source>
        <dbReference type="Proteomes" id="UP000249185"/>
    </source>
</evidence>
<evidence type="ECO:0000313" key="8">
    <source>
        <dbReference type="EMBL" id="PZQ47756.1"/>
    </source>
</evidence>
<keyword evidence="6" id="KW-0472">Membrane</keyword>
<dbReference type="InterPro" id="IPR050736">
    <property type="entry name" value="Sensor_HK_Regulatory"/>
</dbReference>
<evidence type="ECO:0000256" key="2">
    <source>
        <dbReference type="ARBA" id="ARBA00012438"/>
    </source>
</evidence>
<proteinExistence type="predicted"/>
<keyword evidence="4" id="KW-0418">Kinase</keyword>